<name>A0A7J7IME3_9RHOD</name>
<dbReference type="EMBL" id="VWRR01000005">
    <property type="protein sequence ID" value="KAF6003879.1"/>
    <property type="molecule type" value="Genomic_DNA"/>
</dbReference>
<evidence type="ECO:0000313" key="3">
    <source>
        <dbReference type="Proteomes" id="UP000530660"/>
    </source>
</evidence>
<evidence type="ECO:0000256" key="1">
    <source>
        <dbReference type="SAM" id="MobiDB-lite"/>
    </source>
</evidence>
<sequence>MKGSCPDNGRGFPGAITSVRVLRDLSLAGQGSTPVCVAKAHAQGCRRDGSLGGRPQTLHRPLEAALCAKSRCVSEPATDAGALFQRRAARVLRLLAAPRIEDTRHVASPSREDGGDHMRGCAADCGRVGAHGEGAWRAQVTHRETLGADASQRRRYGTRRWCRQVLLPREMRWRRRRRNLWIARVRAWGAVLIQAVAHLGPALDAALWISDRRRAALRGQRLGSSQQNMQASSKVAAKSHSRATCCLRSRSP</sequence>
<proteinExistence type="predicted"/>
<organism evidence="2 3">
    <name type="scientific">Cyanidiococcus yangmingshanensis</name>
    <dbReference type="NCBI Taxonomy" id="2690220"/>
    <lineage>
        <taxon>Eukaryota</taxon>
        <taxon>Rhodophyta</taxon>
        <taxon>Bangiophyceae</taxon>
        <taxon>Cyanidiales</taxon>
        <taxon>Cyanidiaceae</taxon>
        <taxon>Cyanidiococcus</taxon>
    </lineage>
</organism>
<keyword evidence="3" id="KW-1185">Reference proteome</keyword>
<reference evidence="2 3" key="1">
    <citation type="journal article" date="2020" name="J. Phycol.">
        <title>Comparative genome analysis reveals Cyanidiococcus gen. nov., a new extremophilic red algal genus sister to Cyanidioschyzon (Cyanidioschyzonaceae, Rhodophyta).</title>
        <authorList>
            <person name="Liu S.-L."/>
            <person name="Chiang Y.-R."/>
            <person name="Yoon H.S."/>
            <person name="Fu H.-Y."/>
        </authorList>
    </citation>
    <scope>NUCLEOTIDE SEQUENCE [LARGE SCALE GENOMIC DNA]</scope>
    <source>
        <strain evidence="2 3">THAL066</strain>
    </source>
</reference>
<accession>A0A7J7IME3</accession>
<evidence type="ECO:0000313" key="2">
    <source>
        <dbReference type="EMBL" id="KAF6003879.1"/>
    </source>
</evidence>
<gene>
    <name evidence="2" type="ORF">F1559_003198</name>
</gene>
<feature type="compositionally biased region" description="Polar residues" evidence="1">
    <location>
        <begin position="224"/>
        <end position="233"/>
    </location>
</feature>
<protein>
    <submittedName>
        <fullName evidence="2">Uncharacterized protein</fullName>
    </submittedName>
</protein>
<comment type="caution">
    <text evidence="2">The sequence shown here is derived from an EMBL/GenBank/DDBJ whole genome shotgun (WGS) entry which is preliminary data.</text>
</comment>
<dbReference type="AlphaFoldDB" id="A0A7J7IME3"/>
<dbReference type="Proteomes" id="UP000530660">
    <property type="component" value="Unassembled WGS sequence"/>
</dbReference>
<feature type="region of interest" description="Disordered" evidence="1">
    <location>
        <begin position="220"/>
        <end position="252"/>
    </location>
</feature>